<evidence type="ECO:0000259" key="7">
    <source>
        <dbReference type="PROSITE" id="PS51362"/>
    </source>
</evidence>
<proteinExistence type="inferred from homology"/>
<evidence type="ECO:0000256" key="4">
    <source>
        <dbReference type="ARBA" id="ARBA00023030"/>
    </source>
</evidence>
<evidence type="ECO:0000313" key="9">
    <source>
        <dbReference type="Proteomes" id="UP000759131"/>
    </source>
</evidence>
<dbReference type="Proteomes" id="UP000759131">
    <property type="component" value="Unassembled WGS sequence"/>
</dbReference>
<dbReference type="EMBL" id="OC869787">
    <property type="protein sequence ID" value="CAD7634729.1"/>
    <property type="molecule type" value="Genomic_DNA"/>
</dbReference>
<protein>
    <recommendedName>
        <fullName evidence="7">TGF-beta family profile domain-containing protein</fullName>
    </recommendedName>
</protein>
<evidence type="ECO:0000256" key="6">
    <source>
        <dbReference type="RuleBase" id="RU000354"/>
    </source>
</evidence>
<evidence type="ECO:0000256" key="1">
    <source>
        <dbReference type="ARBA" id="ARBA00004613"/>
    </source>
</evidence>
<feature type="domain" description="TGF-beta family profile" evidence="7">
    <location>
        <begin position="76"/>
        <end position="206"/>
    </location>
</feature>
<comment type="similarity">
    <text evidence="2 6">Belongs to the TGF-beta family.</text>
</comment>
<dbReference type="PROSITE" id="PS51362">
    <property type="entry name" value="TGF_BETA_2"/>
    <property type="match status" value="1"/>
</dbReference>
<evidence type="ECO:0000313" key="8">
    <source>
        <dbReference type="EMBL" id="CAD7634729.1"/>
    </source>
</evidence>
<evidence type="ECO:0000256" key="2">
    <source>
        <dbReference type="ARBA" id="ARBA00006656"/>
    </source>
</evidence>
<accession>A0A7R9Q7T9</accession>
<sequence>MNEIRFANRYRNHMNKQPMIVVFTSDNKHNFSNKPKESNSKYGFSVLNDESFDGNEFRELNPSLESSLKETNESLIVSDSMPSIGGSSHVPNVCNGRQISIDFESIGWSSSIIFPKGFTTYLCEGKCVKRTDKRSSTKSDTSLTSVGHLRPFYSMTDRRRIKKRSEDTLCCIANELNALDVLYFDDRGNVVLKRIDDLLVGSCGCQSSSLQPLP</sequence>
<dbReference type="GO" id="GO:0005615">
    <property type="term" value="C:extracellular space"/>
    <property type="evidence" value="ECO:0007669"/>
    <property type="project" value="TreeGrafter"/>
</dbReference>
<evidence type="ECO:0000256" key="3">
    <source>
        <dbReference type="ARBA" id="ARBA00022525"/>
    </source>
</evidence>
<dbReference type="InterPro" id="IPR017948">
    <property type="entry name" value="TGFb_CS"/>
</dbReference>
<dbReference type="GO" id="GO:0005125">
    <property type="term" value="F:cytokine activity"/>
    <property type="evidence" value="ECO:0007669"/>
    <property type="project" value="TreeGrafter"/>
</dbReference>
<organism evidence="8">
    <name type="scientific">Medioppia subpectinata</name>
    <dbReference type="NCBI Taxonomy" id="1979941"/>
    <lineage>
        <taxon>Eukaryota</taxon>
        <taxon>Metazoa</taxon>
        <taxon>Ecdysozoa</taxon>
        <taxon>Arthropoda</taxon>
        <taxon>Chelicerata</taxon>
        <taxon>Arachnida</taxon>
        <taxon>Acari</taxon>
        <taxon>Acariformes</taxon>
        <taxon>Sarcoptiformes</taxon>
        <taxon>Oribatida</taxon>
        <taxon>Brachypylina</taxon>
        <taxon>Oppioidea</taxon>
        <taxon>Oppiidae</taxon>
        <taxon>Medioppia</taxon>
    </lineage>
</organism>
<keyword evidence="9" id="KW-1185">Reference proteome</keyword>
<reference evidence="8" key="1">
    <citation type="submission" date="2020-11" db="EMBL/GenBank/DDBJ databases">
        <authorList>
            <person name="Tran Van P."/>
        </authorList>
    </citation>
    <scope>NUCLEOTIDE SEQUENCE</scope>
</reference>
<evidence type="ECO:0000256" key="5">
    <source>
        <dbReference type="ARBA" id="ARBA00023157"/>
    </source>
</evidence>
<dbReference type="Pfam" id="PF00019">
    <property type="entry name" value="TGF_beta"/>
    <property type="match status" value="1"/>
</dbReference>
<keyword evidence="4 6" id="KW-0339">Growth factor</keyword>
<dbReference type="PROSITE" id="PS00250">
    <property type="entry name" value="TGF_BETA_1"/>
    <property type="match status" value="1"/>
</dbReference>
<keyword evidence="3" id="KW-0964">Secreted</keyword>
<name>A0A7R9Q7T9_9ACAR</name>
<dbReference type="SMART" id="SM00204">
    <property type="entry name" value="TGFB"/>
    <property type="match status" value="1"/>
</dbReference>
<dbReference type="InterPro" id="IPR029034">
    <property type="entry name" value="Cystine-knot_cytokine"/>
</dbReference>
<dbReference type="PANTHER" id="PTHR11848">
    <property type="entry name" value="TGF-BETA FAMILY"/>
    <property type="match status" value="1"/>
</dbReference>
<dbReference type="SUPFAM" id="SSF57501">
    <property type="entry name" value="Cystine-knot cytokines"/>
    <property type="match status" value="1"/>
</dbReference>
<dbReference type="PANTHER" id="PTHR11848:SF308">
    <property type="entry name" value="BMP-LIKE PROTEIN UNC-129"/>
    <property type="match status" value="1"/>
</dbReference>
<dbReference type="Gene3D" id="2.10.90.10">
    <property type="entry name" value="Cystine-knot cytokines"/>
    <property type="match status" value="1"/>
</dbReference>
<gene>
    <name evidence="8" type="ORF">OSB1V03_LOCUS15124</name>
</gene>
<dbReference type="InterPro" id="IPR001839">
    <property type="entry name" value="TGF-b_C"/>
</dbReference>
<comment type="subcellular location">
    <subcellularLocation>
        <location evidence="1">Secreted</location>
    </subcellularLocation>
</comment>
<keyword evidence="5" id="KW-1015">Disulfide bond</keyword>
<dbReference type="OrthoDB" id="5987191at2759"/>
<dbReference type="GO" id="GO:0008083">
    <property type="term" value="F:growth factor activity"/>
    <property type="evidence" value="ECO:0007669"/>
    <property type="project" value="UniProtKB-KW"/>
</dbReference>
<dbReference type="EMBL" id="CAJPIZ010015212">
    <property type="protein sequence ID" value="CAG2115159.1"/>
    <property type="molecule type" value="Genomic_DNA"/>
</dbReference>
<dbReference type="InterPro" id="IPR015615">
    <property type="entry name" value="TGF-beta-rel"/>
</dbReference>
<dbReference type="AlphaFoldDB" id="A0A7R9Q7T9"/>